<dbReference type="Proteomes" id="UP000265520">
    <property type="component" value="Unassembled WGS sequence"/>
</dbReference>
<evidence type="ECO:0000256" key="1">
    <source>
        <dbReference type="SAM" id="MobiDB-lite"/>
    </source>
</evidence>
<comment type="caution">
    <text evidence="2">The sequence shown here is derived from an EMBL/GenBank/DDBJ whole genome shotgun (WGS) entry which is preliminary data.</text>
</comment>
<evidence type="ECO:0000313" key="2">
    <source>
        <dbReference type="EMBL" id="MCI14935.1"/>
    </source>
</evidence>
<protein>
    <submittedName>
        <fullName evidence="2">WRKY transcription factor</fullName>
    </submittedName>
</protein>
<name>A0A392PVH2_9FABA</name>
<proteinExistence type="predicted"/>
<feature type="region of interest" description="Disordered" evidence="1">
    <location>
        <begin position="1"/>
        <end position="45"/>
    </location>
</feature>
<evidence type="ECO:0000313" key="3">
    <source>
        <dbReference type="Proteomes" id="UP000265520"/>
    </source>
</evidence>
<dbReference type="AlphaFoldDB" id="A0A392PVH2"/>
<accession>A0A392PVH2</accession>
<reference evidence="2 3" key="1">
    <citation type="journal article" date="2018" name="Front. Plant Sci.">
        <title>Red Clover (Trifolium pratense) and Zigzag Clover (T. medium) - A Picture of Genomic Similarities and Differences.</title>
        <authorList>
            <person name="Dluhosova J."/>
            <person name="Istvanek J."/>
            <person name="Nedelnik J."/>
            <person name="Repkova J."/>
        </authorList>
    </citation>
    <scope>NUCLEOTIDE SEQUENCE [LARGE SCALE GENOMIC DNA]</scope>
    <source>
        <strain evidence="3">cv. 10/8</strain>
        <tissue evidence="2">Leaf</tissue>
    </source>
</reference>
<dbReference type="EMBL" id="LXQA010094369">
    <property type="protein sequence ID" value="MCI14935.1"/>
    <property type="molecule type" value="Genomic_DNA"/>
</dbReference>
<feature type="non-terminal residue" evidence="2">
    <location>
        <position position="1"/>
    </location>
</feature>
<keyword evidence="3" id="KW-1185">Reference proteome</keyword>
<organism evidence="2 3">
    <name type="scientific">Trifolium medium</name>
    <dbReference type="NCBI Taxonomy" id="97028"/>
    <lineage>
        <taxon>Eukaryota</taxon>
        <taxon>Viridiplantae</taxon>
        <taxon>Streptophyta</taxon>
        <taxon>Embryophyta</taxon>
        <taxon>Tracheophyta</taxon>
        <taxon>Spermatophyta</taxon>
        <taxon>Magnoliopsida</taxon>
        <taxon>eudicotyledons</taxon>
        <taxon>Gunneridae</taxon>
        <taxon>Pentapetalae</taxon>
        <taxon>rosids</taxon>
        <taxon>fabids</taxon>
        <taxon>Fabales</taxon>
        <taxon>Fabaceae</taxon>
        <taxon>Papilionoideae</taxon>
        <taxon>50 kb inversion clade</taxon>
        <taxon>NPAAA clade</taxon>
        <taxon>Hologalegina</taxon>
        <taxon>IRL clade</taxon>
        <taxon>Trifolieae</taxon>
        <taxon>Trifolium</taxon>
    </lineage>
</organism>
<sequence>KVSNSPEQSTVAPNDLSLDGAGFVSTKTNDEVDDDDPFSKRRYDY</sequence>
<feature type="compositionally biased region" description="Polar residues" evidence="1">
    <location>
        <begin position="1"/>
        <end position="12"/>
    </location>
</feature>